<dbReference type="Proteomes" id="UP001280581">
    <property type="component" value="Unassembled WGS sequence"/>
</dbReference>
<keyword evidence="2" id="KW-0723">Serine/threonine-protein kinase</keyword>
<accession>A0AAN6LZW6</accession>
<evidence type="ECO:0000256" key="1">
    <source>
        <dbReference type="ARBA" id="ARBA00012513"/>
    </source>
</evidence>
<comment type="catalytic activity">
    <reaction evidence="7">
        <text>L-threonyl-[protein] + ATP = O-phospho-L-threonyl-[protein] + ADP + H(+)</text>
        <dbReference type="Rhea" id="RHEA:46608"/>
        <dbReference type="Rhea" id="RHEA-COMP:11060"/>
        <dbReference type="Rhea" id="RHEA-COMP:11605"/>
        <dbReference type="ChEBI" id="CHEBI:15378"/>
        <dbReference type="ChEBI" id="CHEBI:30013"/>
        <dbReference type="ChEBI" id="CHEBI:30616"/>
        <dbReference type="ChEBI" id="CHEBI:61977"/>
        <dbReference type="ChEBI" id="CHEBI:456216"/>
        <dbReference type="EC" id="2.7.11.1"/>
    </reaction>
</comment>
<comment type="catalytic activity">
    <reaction evidence="8">
        <text>L-seryl-[protein] + ATP = O-phospho-L-seryl-[protein] + ADP + H(+)</text>
        <dbReference type="Rhea" id="RHEA:17989"/>
        <dbReference type="Rhea" id="RHEA-COMP:9863"/>
        <dbReference type="Rhea" id="RHEA-COMP:11604"/>
        <dbReference type="ChEBI" id="CHEBI:15378"/>
        <dbReference type="ChEBI" id="CHEBI:29999"/>
        <dbReference type="ChEBI" id="CHEBI:30616"/>
        <dbReference type="ChEBI" id="CHEBI:83421"/>
        <dbReference type="ChEBI" id="CHEBI:456216"/>
        <dbReference type="EC" id="2.7.11.1"/>
    </reaction>
</comment>
<comment type="caution">
    <text evidence="10">The sequence shown here is derived from an EMBL/GenBank/DDBJ whole genome shotgun (WGS) entry which is preliminary data.</text>
</comment>
<dbReference type="Pfam" id="PF00069">
    <property type="entry name" value="Pkinase"/>
    <property type="match status" value="1"/>
</dbReference>
<evidence type="ECO:0000256" key="8">
    <source>
        <dbReference type="ARBA" id="ARBA00048679"/>
    </source>
</evidence>
<reference evidence="10 11" key="1">
    <citation type="submission" date="2021-02" db="EMBL/GenBank/DDBJ databases">
        <title>Genome assembly of Pseudopithomyces chartarum.</title>
        <authorList>
            <person name="Jauregui R."/>
            <person name="Singh J."/>
            <person name="Voisey C."/>
        </authorList>
    </citation>
    <scope>NUCLEOTIDE SEQUENCE [LARGE SCALE GENOMIC DNA]</scope>
    <source>
        <strain evidence="10 11">AGR01</strain>
    </source>
</reference>
<keyword evidence="11" id="KW-1185">Reference proteome</keyword>
<dbReference type="GO" id="GO:0004674">
    <property type="term" value="F:protein serine/threonine kinase activity"/>
    <property type="evidence" value="ECO:0007669"/>
    <property type="project" value="UniProtKB-KW"/>
</dbReference>
<evidence type="ECO:0000259" key="9">
    <source>
        <dbReference type="PROSITE" id="PS50011"/>
    </source>
</evidence>
<evidence type="ECO:0000313" key="11">
    <source>
        <dbReference type="Proteomes" id="UP001280581"/>
    </source>
</evidence>
<keyword evidence="5" id="KW-0418">Kinase</keyword>
<dbReference type="PANTHER" id="PTHR43671">
    <property type="entry name" value="SERINE/THREONINE-PROTEIN KINASE NEK"/>
    <property type="match status" value="1"/>
</dbReference>
<sequence length="276" mass="31637">MRDLTGGGNNEGIAVVIKSGTGMLAIRKRLNPMKSKDSMGDEVSIMKKLAHHPNIVQIYDFVPASEETSHKDEIYMEYCKTIVRGEQINTIHEISQMYMRKRETIPELFLWHLFEGMLRAIVFMHFGIRNEADEPNPDWEAIFHNDMYSVNIFLSSGKKIKTMEVKAEYPRVVVGDFGQANTASGIQAYCARRSESQSSLFQRPDNKDVDSVFVILKLFTGLQDCWKFSPELREMMLCLMGIKDGSRTILTLLKTLIKTKERLMNEGKLVFKPLLE</sequence>
<evidence type="ECO:0000256" key="3">
    <source>
        <dbReference type="ARBA" id="ARBA00022679"/>
    </source>
</evidence>
<dbReference type="PANTHER" id="PTHR43671:SF98">
    <property type="entry name" value="SERINE_THREONINE-PROTEIN KINASE NEK11"/>
    <property type="match status" value="1"/>
</dbReference>
<dbReference type="AlphaFoldDB" id="A0AAN6LZW6"/>
<evidence type="ECO:0000256" key="6">
    <source>
        <dbReference type="ARBA" id="ARBA00022840"/>
    </source>
</evidence>
<evidence type="ECO:0000256" key="5">
    <source>
        <dbReference type="ARBA" id="ARBA00022777"/>
    </source>
</evidence>
<dbReference type="InterPro" id="IPR050660">
    <property type="entry name" value="NEK_Ser/Thr_kinase"/>
</dbReference>
<protein>
    <recommendedName>
        <fullName evidence="1">non-specific serine/threonine protein kinase</fullName>
        <ecNumber evidence="1">2.7.11.1</ecNumber>
    </recommendedName>
</protein>
<dbReference type="PROSITE" id="PS50011">
    <property type="entry name" value="PROTEIN_KINASE_DOM"/>
    <property type="match status" value="1"/>
</dbReference>
<keyword evidence="3" id="KW-0808">Transferase</keyword>
<evidence type="ECO:0000313" key="10">
    <source>
        <dbReference type="EMBL" id="KAK3210161.1"/>
    </source>
</evidence>
<dbReference type="InterPro" id="IPR000719">
    <property type="entry name" value="Prot_kinase_dom"/>
</dbReference>
<keyword evidence="4" id="KW-0547">Nucleotide-binding</keyword>
<name>A0AAN6LZW6_9PLEO</name>
<gene>
    <name evidence="10" type="ORF">GRF29_44g1821909</name>
</gene>
<organism evidence="10 11">
    <name type="scientific">Pseudopithomyces chartarum</name>
    <dbReference type="NCBI Taxonomy" id="1892770"/>
    <lineage>
        <taxon>Eukaryota</taxon>
        <taxon>Fungi</taxon>
        <taxon>Dikarya</taxon>
        <taxon>Ascomycota</taxon>
        <taxon>Pezizomycotina</taxon>
        <taxon>Dothideomycetes</taxon>
        <taxon>Pleosporomycetidae</taxon>
        <taxon>Pleosporales</taxon>
        <taxon>Massarineae</taxon>
        <taxon>Didymosphaeriaceae</taxon>
        <taxon>Pseudopithomyces</taxon>
    </lineage>
</organism>
<dbReference type="EC" id="2.7.11.1" evidence="1"/>
<dbReference type="Gene3D" id="1.10.510.10">
    <property type="entry name" value="Transferase(Phosphotransferase) domain 1"/>
    <property type="match status" value="1"/>
</dbReference>
<dbReference type="GO" id="GO:0005634">
    <property type="term" value="C:nucleus"/>
    <property type="evidence" value="ECO:0007669"/>
    <property type="project" value="TreeGrafter"/>
</dbReference>
<evidence type="ECO:0000256" key="7">
    <source>
        <dbReference type="ARBA" id="ARBA00047899"/>
    </source>
</evidence>
<feature type="domain" description="Protein kinase" evidence="9">
    <location>
        <begin position="1"/>
        <end position="276"/>
    </location>
</feature>
<proteinExistence type="predicted"/>
<dbReference type="GO" id="GO:0005524">
    <property type="term" value="F:ATP binding"/>
    <property type="evidence" value="ECO:0007669"/>
    <property type="project" value="UniProtKB-KW"/>
</dbReference>
<keyword evidence="6" id="KW-0067">ATP-binding</keyword>
<dbReference type="EMBL" id="WVTA01000005">
    <property type="protein sequence ID" value="KAK3210161.1"/>
    <property type="molecule type" value="Genomic_DNA"/>
</dbReference>
<evidence type="ECO:0000256" key="2">
    <source>
        <dbReference type="ARBA" id="ARBA00022527"/>
    </source>
</evidence>
<evidence type="ECO:0000256" key="4">
    <source>
        <dbReference type="ARBA" id="ARBA00022741"/>
    </source>
</evidence>
<dbReference type="InterPro" id="IPR011009">
    <property type="entry name" value="Kinase-like_dom_sf"/>
</dbReference>
<dbReference type="SUPFAM" id="SSF56112">
    <property type="entry name" value="Protein kinase-like (PK-like)"/>
    <property type="match status" value="1"/>
</dbReference>